<comment type="caution">
    <text evidence="1">The sequence shown here is derived from an EMBL/GenBank/DDBJ whole genome shotgun (WGS) entry which is preliminary data.</text>
</comment>
<evidence type="ECO:0000313" key="2">
    <source>
        <dbReference type="Proteomes" id="UP000238362"/>
    </source>
</evidence>
<dbReference type="Gene3D" id="3.30.460.40">
    <property type="match status" value="1"/>
</dbReference>
<gene>
    <name evidence="1" type="ORF">B0I33_10897</name>
</gene>
<dbReference type="InterPro" id="IPR039498">
    <property type="entry name" value="NTP_transf_5"/>
</dbReference>
<proteinExistence type="predicted"/>
<dbReference type="Proteomes" id="UP000238362">
    <property type="component" value="Unassembled WGS sequence"/>
</dbReference>
<organism evidence="1 2">
    <name type="scientific">Prauserella shujinwangii</name>
    <dbReference type="NCBI Taxonomy" id="1453103"/>
    <lineage>
        <taxon>Bacteria</taxon>
        <taxon>Bacillati</taxon>
        <taxon>Actinomycetota</taxon>
        <taxon>Actinomycetes</taxon>
        <taxon>Pseudonocardiales</taxon>
        <taxon>Pseudonocardiaceae</taxon>
        <taxon>Prauserella</taxon>
    </lineage>
</organism>
<dbReference type="GO" id="GO:0016740">
    <property type="term" value="F:transferase activity"/>
    <property type="evidence" value="ECO:0007669"/>
    <property type="project" value="UniProtKB-KW"/>
</dbReference>
<reference evidence="1 2" key="1">
    <citation type="submission" date="2018-03" db="EMBL/GenBank/DDBJ databases">
        <title>Genomic Encyclopedia of Type Strains, Phase III (KMG-III): the genomes of soil and plant-associated and newly described type strains.</title>
        <authorList>
            <person name="Whitman W."/>
        </authorList>
    </citation>
    <scope>NUCLEOTIDE SEQUENCE [LARGE SCALE GENOMIC DNA]</scope>
    <source>
        <strain evidence="1 2">CGMCC 4.7125</strain>
    </source>
</reference>
<sequence length="206" mass="22356">MLVDVDQEQLLRTVTKVTSILRASGIPFAIAGGCAVYAHGGPATEHDVDVLVTEDDAAAARQALVAEGMRAVDPPEDWLTKAYDGDRLVDLIYRPNQREVTHELLGRADERRIGPARAPVLPATDVLVDKLLVLEEHRCDFTPLLPIARALREQVDWSRVARETAASPYARAFLTLLAELGIVHARDLSGTLRAVPEGGTADVRPG</sequence>
<keyword evidence="2" id="KW-1185">Reference proteome</keyword>
<name>A0A2T0LR22_9PSEU</name>
<protein>
    <submittedName>
        <fullName evidence="1">Putative nucleotidyltransferase-like protein</fullName>
    </submittedName>
</protein>
<dbReference type="InterPro" id="IPR043519">
    <property type="entry name" value="NT_sf"/>
</dbReference>
<dbReference type="AlphaFoldDB" id="A0A2T0LR22"/>
<dbReference type="Pfam" id="PF14907">
    <property type="entry name" value="NTP_transf_5"/>
    <property type="match status" value="1"/>
</dbReference>
<dbReference type="EMBL" id="PVNH01000008">
    <property type="protein sequence ID" value="PRX45950.1"/>
    <property type="molecule type" value="Genomic_DNA"/>
</dbReference>
<evidence type="ECO:0000313" key="1">
    <source>
        <dbReference type="EMBL" id="PRX45950.1"/>
    </source>
</evidence>
<keyword evidence="1" id="KW-0808">Transferase</keyword>
<accession>A0A2T0LR22</accession>
<dbReference type="SUPFAM" id="SSF81301">
    <property type="entry name" value="Nucleotidyltransferase"/>
    <property type="match status" value="1"/>
</dbReference>